<proteinExistence type="predicted"/>
<dbReference type="InterPro" id="IPR011990">
    <property type="entry name" value="TPR-like_helical_dom_sf"/>
</dbReference>
<name>A0A8B4Q6F8_9BACL</name>
<organism evidence="1 3">
    <name type="scientific">Kurthia zopfii</name>
    <dbReference type="NCBI Taxonomy" id="1650"/>
    <lineage>
        <taxon>Bacteria</taxon>
        <taxon>Bacillati</taxon>
        <taxon>Bacillota</taxon>
        <taxon>Bacilli</taxon>
        <taxon>Bacillales</taxon>
        <taxon>Caryophanaceae</taxon>
        <taxon>Kurthia</taxon>
    </lineage>
</organism>
<dbReference type="Gene3D" id="1.25.40.10">
    <property type="entry name" value="Tetratricopeptide repeat domain"/>
    <property type="match status" value="1"/>
</dbReference>
<dbReference type="EMBL" id="SNZG01000034">
    <property type="protein sequence ID" value="TDR34933.1"/>
    <property type="molecule type" value="Genomic_DNA"/>
</dbReference>
<keyword evidence="4" id="KW-1185">Reference proteome</keyword>
<dbReference type="Proteomes" id="UP000254330">
    <property type="component" value="Unassembled WGS sequence"/>
</dbReference>
<evidence type="ECO:0000313" key="2">
    <source>
        <dbReference type="EMBL" id="TDR34933.1"/>
    </source>
</evidence>
<protein>
    <recommendedName>
        <fullName evidence="5">Tetratricopeptide repeat protein</fullName>
    </recommendedName>
</protein>
<evidence type="ECO:0000313" key="4">
    <source>
        <dbReference type="Proteomes" id="UP000294641"/>
    </source>
</evidence>
<gene>
    <name evidence="2" type="ORF">DFR61_13413</name>
    <name evidence="1" type="ORF">NCTC10597_00578</name>
</gene>
<comment type="caution">
    <text evidence="1">The sequence shown here is derived from an EMBL/GenBank/DDBJ whole genome shotgun (WGS) entry which is preliminary data.</text>
</comment>
<dbReference type="Proteomes" id="UP000294641">
    <property type="component" value="Unassembled WGS sequence"/>
</dbReference>
<dbReference type="RefSeq" id="WP_109349995.1">
    <property type="nucleotide sequence ID" value="NZ_BJUE01000031.1"/>
</dbReference>
<dbReference type="EMBL" id="UGNP01000001">
    <property type="protein sequence ID" value="STX08909.1"/>
    <property type="molecule type" value="Genomic_DNA"/>
</dbReference>
<accession>A0A8B4Q6F8</accession>
<dbReference type="SMART" id="SM00028">
    <property type="entry name" value="TPR"/>
    <property type="match status" value="2"/>
</dbReference>
<reference evidence="1 3" key="1">
    <citation type="submission" date="2018-06" db="EMBL/GenBank/DDBJ databases">
        <authorList>
            <consortium name="Pathogen Informatics"/>
            <person name="Doyle S."/>
        </authorList>
    </citation>
    <scope>NUCLEOTIDE SEQUENCE [LARGE SCALE GENOMIC DNA]</scope>
    <source>
        <strain evidence="1 3">NCTC10597</strain>
    </source>
</reference>
<evidence type="ECO:0008006" key="5">
    <source>
        <dbReference type="Google" id="ProtNLM"/>
    </source>
</evidence>
<dbReference type="InterPro" id="IPR019734">
    <property type="entry name" value="TPR_rpt"/>
</dbReference>
<dbReference type="SUPFAM" id="SSF48452">
    <property type="entry name" value="TPR-like"/>
    <property type="match status" value="1"/>
</dbReference>
<evidence type="ECO:0000313" key="3">
    <source>
        <dbReference type="Proteomes" id="UP000254330"/>
    </source>
</evidence>
<dbReference type="AlphaFoldDB" id="A0A8B4Q6F8"/>
<sequence length="433" mass="51329">MKTQDLDDIELKSNSLHILFEEYKIAKSNNNIELELSSLMQLLEQSFLIFEEYLIFDFFEYCENLCYELNNGKHLTRLYELIALVYYKQKDFDQAIKFYKIGLKIAIHCELHDLACKIYCHIARCLIQKKQLEDALRFAQAAQCMIKTFSISNQSVIIRFHIEYSEILYLLDHRELSVENFKYLENILTLDNLFGEKANIYWMIAKGYSKERDYEIEYNALIECYNCLMMTGHFQKQIDVLEALLNCPAKSKTSAEQNSFMNKQQKLLTYLQKLSNSFSFKKLFQKFDDFYMSYDKIPKALDEEAFNIICNEWINDQPHLFLFTLDDLDELEMDEIIKKYSFVVDIFHTISDPNIISVCGFFNNQLFFLFKNTTYERINYQLPRFLQTVEQQVGTITFAHVIADDSLANNERALYSAAYAQHYYKTKAKLKMS</sequence>
<reference evidence="2 4" key="2">
    <citation type="submission" date="2019-03" db="EMBL/GenBank/DDBJ databases">
        <title>Genomic Encyclopedia of Type Strains, Phase IV (KMG-IV): sequencing the most valuable type-strain genomes for metagenomic binning, comparative biology and taxonomic classification.</title>
        <authorList>
            <person name="Goeker M."/>
        </authorList>
    </citation>
    <scope>NUCLEOTIDE SEQUENCE [LARGE SCALE GENOMIC DNA]</scope>
    <source>
        <strain evidence="2 4">DSM 20580</strain>
    </source>
</reference>
<evidence type="ECO:0000313" key="1">
    <source>
        <dbReference type="EMBL" id="STX08909.1"/>
    </source>
</evidence>